<sequence>MLFGLVLFVPLPGAANTHDCHTHAALDQHDQARAAWHQAQALVKARQRTNDLERIRHQLSTSTDDHRPQWSCSPCNNPALHRAPKAKPRR</sequence>
<evidence type="ECO:0000313" key="2">
    <source>
        <dbReference type="EMBL" id="MFD1044941.1"/>
    </source>
</evidence>
<evidence type="ECO:0000256" key="1">
    <source>
        <dbReference type="SAM" id="MobiDB-lite"/>
    </source>
</evidence>
<dbReference type="EMBL" id="JBHTIS010000166">
    <property type="protein sequence ID" value="MFD1044941.1"/>
    <property type="molecule type" value="Genomic_DNA"/>
</dbReference>
<feature type="region of interest" description="Disordered" evidence="1">
    <location>
        <begin position="58"/>
        <end position="90"/>
    </location>
</feature>
<comment type="caution">
    <text evidence="2">The sequence shown here is derived from an EMBL/GenBank/DDBJ whole genome shotgun (WGS) entry which is preliminary data.</text>
</comment>
<name>A0ABW3M2N5_9PSEU</name>
<protein>
    <recommendedName>
        <fullName evidence="4">Secreted protein</fullName>
    </recommendedName>
</protein>
<evidence type="ECO:0008006" key="4">
    <source>
        <dbReference type="Google" id="ProtNLM"/>
    </source>
</evidence>
<proteinExistence type="predicted"/>
<dbReference type="Proteomes" id="UP001597045">
    <property type="component" value="Unassembled WGS sequence"/>
</dbReference>
<organism evidence="2 3">
    <name type="scientific">Kibdelosporangium lantanae</name>
    <dbReference type="NCBI Taxonomy" id="1497396"/>
    <lineage>
        <taxon>Bacteria</taxon>
        <taxon>Bacillati</taxon>
        <taxon>Actinomycetota</taxon>
        <taxon>Actinomycetes</taxon>
        <taxon>Pseudonocardiales</taxon>
        <taxon>Pseudonocardiaceae</taxon>
        <taxon>Kibdelosporangium</taxon>
    </lineage>
</organism>
<keyword evidence="3" id="KW-1185">Reference proteome</keyword>
<evidence type="ECO:0000313" key="3">
    <source>
        <dbReference type="Proteomes" id="UP001597045"/>
    </source>
</evidence>
<gene>
    <name evidence="2" type="ORF">ACFQ1S_04685</name>
</gene>
<accession>A0ABW3M2N5</accession>
<reference evidence="3" key="1">
    <citation type="journal article" date="2019" name="Int. J. Syst. Evol. Microbiol.">
        <title>The Global Catalogue of Microorganisms (GCM) 10K type strain sequencing project: providing services to taxonomists for standard genome sequencing and annotation.</title>
        <authorList>
            <consortium name="The Broad Institute Genomics Platform"/>
            <consortium name="The Broad Institute Genome Sequencing Center for Infectious Disease"/>
            <person name="Wu L."/>
            <person name="Ma J."/>
        </authorList>
    </citation>
    <scope>NUCLEOTIDE SEQUENCE [LARGE SCALE GENOMIC DNA]</scope>
    <source>
        <strain evidence="3">JCM 31486</strain>
    </source>
</reference>